<dbReference type="Proteomes" id="UP000774326">
    <property type="component" value="Unassembled WGS sequence"/>
</dbReference>
<keyword evidence="3" id="KW-1185">Reference proteome</keyword>
<comment type="caution">
    <text evidence="2">The sequence shown here is derived from an EMBL/GenBank/DDBJ whole genome shotgun (WGS) entry which is preliminary data.</text>
</comment>
<feature type="signal peptide" evidence="1">
    <location>
        <begin position="1"/>
        <end position="16"/>
    </location>
</feature>
<dbReference type="AlphaFoldDB" id="A0A9P8Q3R3"/>
<dbReference type="EMBL" id="JAEUBG010003105">
    <property type="protein sequence ID" value="KAH3683483.1"/>
    <property type="molecule type" value="Genomic_DNA"/>
</dbReference>
<evidence type="ECO:0000256" key="1">
    <source>
        <dbReference type="SAM" id="SignalP"/>
    </source>
</evidence>
<sequence>MFSMLCSLTLMSSTDGIHNGGIVDGFNWDVQFSGSDDQIGMCGSTEWITDNQEGNVVFLGVLQNDITARLD</sequence>
<reference evidence="2" key="1">
    <citation type="journal article" date="2021" name="Open Biol.">
        <title>Shared evolutionary footprints suggest mitochondrial oxidative damage underlies multiple complex I losses in fungi.</title>
        <authorList>
            <person name="Schikora-Tamarit M.A."/>
            <person name="Marcet-Houben M."/>
            <person name="Nosek J."/>
            <person name="Gabaldon T."/>
        </authorList>
    </citation>
    <scope>NUCLEOTIDE SEQUENCE</scope>
    <source>
        <strain evidence="2">CBS2887</strain>
    </source>
</reference>
<organism evidence="2 3">
    <name type="scientific">Wickerhamomyces pijperi</name>
    <name type="common">Yeast</name>
    <name type="synonym">Pichia pijperi</name>
    <dbReference type="NCBI Taxonomy" id="599730"/>
    <lineage>
        <taxon>Eukaryota</taxon>
        <taxon>Fungi</taxon>
        <taxon>Dikarya</taxon>
        <taxon>Ascomycota</taxon>
        <taxon>Saccharomycotina</taxon>
        <taxon>Saccharomycetes</taxon>
        <taxon>Phaffomycetales</taxon>
        <taxon>Wickerhamomycetaceae</taxon>
        <taxon>Wickerhamomyces</taxon>
    </lineage>
</organism>
<protein>
    <submittedName>
        <fullName evidence="2">Uncharacterized protein</fullName>
    </submittedName>
</protein>
<keyword evidence="1" id="KW-0732">Signal</keyword>
<feature type="chain" id="PRO_5040423151" evidence="1">
    <location>
        <begin position="17"/>
        <end position="71"/>
    </location>
</feature>
<reference evidence="2" key="2">
    <citation type="submission" date="2021-01" db="EMBL/GenBank/DDBJ databases">
        <authorList>
            <person name="Schikora-Tamarit M.A."/>
        </authorList>
    </citation>
    <scope>NUCLEOTIDE SEQUENCE</scope>
    <source>
        <strain evidence="2">CBS2887</strain>
    </source>
</reference>
<evidence type="ECO:0000313" key="3">
    <source>
        <dbReference type="Proteomes" id="UP000774326"/>
    </source>
</evidence>
<gene>
    <name evidence="2" type="ORF">WICPIJ_005544</name>
</gene>
<name>A0A9P8Q3R3_WICPI</name>
<evidence type="ECO:0000313" key="2">
    <source>
        <dbReference type="EMBL" id="KAH3683483.1"/>
    </source>
</evidence>
<proteinExistence type="predicted"/>
<accession>A0A9P8Q3R3</accession>